<accession>A0A2S8S4F7</accession>
<feature type="transmembrane region" description="Helical" evidence="1">
    <location>
        <begin position="7"/>
        <end position="26"/>
    </location>
</feature>
<feature type="transmembrane region" description="Helical" evidence="1">
    <location>
        <begin position="46"/>
        <end position="70"/>
    </location>
</feature>
<dbReference type="Gene3D" id="1.10.287.70">
    <property type="match status" value="1"/>
</dbReference>
<evidence type="ECO:0000313" key="4">
    <source>
        <dbReference type="Proteomes" id="UP000238338"/>
    </source>
</evidence>
<organism evidence="3 4">
    <name type="scientific">Albidovulum denitrificans</name>
    <dbReference type="NCBI Taxonomy" id="404881"/>
    <lineage>
        <taxon>Bacteria</taxon>
        <taxon>Pseudomonadati</taxon>
        <taxon>Pseudomonadota</taxon>
        <taxon>Alphaproteobacteria</taxon>
        <taxon>Rhodobacterales</taxon>
        <taxon>Paracoccaceae</taxon>
        <taxon>Albidovulum</taxon>
    </lineage>
</organism>
<reference evidence="3 4" key="1">
    <citation type="submission" date="2018-02" db="EMBL/GenBank/DDBJ databases">
        <title>Genomic Encyclopedia of Archaeal and Bacterial Type Strains, Phase II (KMG-II): from individual species to whole genera.</title>
        <authorList>
            <person name="Goeker M."/>
        </authorList>
    </citation>
    <scope>NUCLEOTIDE SEQUENCE [LARGE SCALE GENOMIC DNA]</scope>
    <source>
        <strain evidence="3 4">DSM 18921</strain>
    </source>
</reference>
<keyword evidence="1" id="KW-0812">Transmembrane</keyword>
<evidence type="ECO:0000259" key="2">
    <source>
        <dbReference type="Pfam" id="PF07885"/>
    </source>
</evidence>
<comment type="caution">
    <text evidence="3">The sequence shown here is derived from an EMBL/GenBank/DDBJ whole genome shotgun (WGS) entry which is preliminary data.</text>
</comment>
<feature type="domain" description="Potassium channel" evidence="2">
    <location>
        <begin position="63"/>
        <end position="133"/>
    </location>
</feature>
<dbReference type="OrthoDB" id="2974133at2"/>
<dbReference type="Proteomes" id="UP000238338">
    <property type="component" value="Unassembled WGS sequence"/>
</dbReference>
<dbReference type="RefSeq" id="WP_105515598.1">
    <property type="nucleotide sequence ID" value="NZ_PVEP01000007.1"/>
</dbReference>
<feature type="transmembrane region" description="Helical" evidence="1">
    <location>
        <begin position="109"/>
        <end position="132"/>
    </location>
</feature>
<keyword evidence="1" id="KW-1133">Transmembrane helix</keyword>
<dbReference type="EMBL" id="PVEP01000007">
    <property type="protein sequence ID" value="PQV55687.1"/>
    <property type="molecule type" value="Genomic_DNA"/>
</dbReference>
<gene>
    <name evidence="3" type="ORF">LX70_03008</name>
</gene>
<keyword evidence="1" id="KW-0472">Membrane</keyword>
<dbReference type="InterPro" id="IPR013099">
    <property type="entry name" value="K_chnl_dom"/>
</dbReference>
<name>A0A2S8S4F7_9RHOB</name>
<evidence type="ECO:0000256" key="1">
    <source>
        <dbReference type="SAM" id="Phobius"/>
    </source>
</evidence>
<keyword evidence="4" id="KW-1185">Reference proteome</keyword>
<dbReference type="SUPFAM" id="SSF81324">
    <property type="entry name" value="Voltage-gated potassium channels"/>
    <property type="match status" value="1"/>
</dbReference>
<sequence>MFIQIAIGTVLMLLTILVAGVAFWALEILLSRSHSWLTREPHRPKLALVLSVTVIWVLGMVTAGVWIWALTLRALDIFVTVEAAVYFSLVSYTTLGYGDVLLPQDWRLLGGMAAANGLLSMGLLTAMLVEVLRHVRISQMEWLRERRAAEPAAVIPRS</sequence>
<proteinExistence type="predicted"/>
<protein>
    <submittedName>
        <fullName evidence="3">Ion channel</fullName>
    </submittedName>
</protein>
<dbReference type="Pfam" id="PF07885">
    <property type="entry name" value="Ion_trans_2"/>
    <property type="match status" value="1"/>
</dbReference>
<dbReference type="AlphaFoldDB" id="A0A2S8S4F7"/>
<evidence type="ECO:0000313" key="3">
    <source>
        <dbReference type="EMBL" id="PQV55687.1"/>
    </source>
</evidence>
<feature type="transmembrane region" description="Helical" evidence="1">
    <location>
        <begin position="77"/>
        <end position="97"/>
    </location>
</feature>